<keyword evidence="2" id="KW-0802">TPR repeat</keyword>
<name>A0A1Y2K8B0_9PROT</name>
<dbReference type="PANTHER" id="PTHR45641:SF19">
    <property type="entry name" value="NEPHROCYSTIN-3"/>
    <property type="match status" value="1"/>
</dbReference>
<dbReference type="Proteomes" id="UP000194003">
    <property type="component" value="Unassembled WGS sequence"/>
</dbReference>
<dbReference type="EMBL" id="LVJN01000018">
    <property type="protein sequence ID" value="OSM05025.1"/>
    <property type="molecule type" value="Genomic_DNA"/>
</dbReference>
<keyword evidence="5" id="KW-1185">Reference proteome</keyword>
<dbReference type="InterPro" id="IPR002477">
    <property type="entry name" value="Peptidoglycan-bd-like"/>
</dbReference>
<protein>
    <submittedName>
        <fullName evidence="4">Putative Tetratricopeptide TPR 2 repeat protein</fullName>
    </submittedName>
</protein>
<evidence type="ECO:0000313" key="4">
    <source>
        <dbReference type="EMBL" id="OSM05025.1"/>
    </source>
</evidence>
<dbReference type="InterPro" id="IPR011990">
    <property type="entry name" value="TPR-like_helical_dom_sf"/>
</dbReference>
<keyword evidence="1" id="KW-0677">Repeat</keyword>
<feature type="domain" description="Peptidoglycan binding-like" evidence="3">
    <location>
        <begin position="333"/>
        <end position="380"/>
    </location>
</feature>
<dbReference type="Pfam" id="PF01471">
    <property type="entry name" value="PG_binding_1"/>
    <property type="match status" value="1"/>
</dbReference>
<dbReference type="InterPro" id="IPR036366">
    <property type="entry name" value="PGBDSf"/>
</dbReference>
<dbReference type="SUPFAM" id="SSF47090">
    <property type="entry name" value="PGBD-like"/>
    <property type="match status" value="1"/>
</dbReference>
<dbReference type="STRING" id="1434232.MAIT1_03155"/>
<gene>
    <name evidence="4" type="ORF">MAIT1_03155</name>
</gene>
<dbReference type="Gene3D" id="1.10.101.10">
    <property type="entry name" value="PGBD-like superfamily/PGBD"/>
    <property type="match status" value="1"/>
</dbReference>
<organism evidence="4 5">
    <name type="scientific">Magnetofaba australis IT-1</name>
    <dbReference type="NCBI Taxonomy" id="1434232"/>
    <lineage>
        <taxon>Bacteria</taxon>
        <taxon>Pseudomonadati</taxon>
        <taxon>Pseudomonadota</taxon>
        <taxon>Magnetococcia</taxon>
        <taxon>Magnetococcales</taxon>
        <taxon>Magnetococcaceae</taxon>
        <taxon>Magnetofaba</taxon>
    </lineage>
</organism>
<accession>A0A1Y2K8B0</accession>
<dbReference type="InterPro" id="IPR036365">
    <property type="entry name" value="PGBD-like_sf"/>
</dbReference>
<reference evidence="4 5" key="1">
    <citation type="journal article" date="2016" name="BMC Genomics">
        <title>Combined genomic and structural analyses of a cultured magnetotactic bacterium reveals its niche adaptation to a dynamic environment.</title>
        <authorList>
            <person name="Araujo A.C."/>
            <person name="Morillo V."/>
            <person name="Cypriano J."/>
            <person name="Teixeira L.C."/>
            <person name="Leao P."/>
            <person name="Lyra S."/>
            <person name="Almeida L.G."/>
            <person name="Bazylinski D.A."/>
            <person name="Vasconcellos A.T."/>
            <person name="Abreu F."/>
            <person name="Lins U."/>
        </authorList>
    </citation>
    <scope>NUCLEOTIDE SEQUENCE [LARGE SCALE GENOMIC DNA]</scope>
    <source>
        <strain evidence="4 5">IT-1</strain>
    </source>
</reference>
<dbReference type="PANTHER" id="PTHR45641">
    <property type="entry name" value="TETRATRICOPEPTIDE REPEAT PROTEIN (AFU_ORTHOLOGUE AFUA_6G03870)"/>
    <property type="match status" value="1"/>
</dbReference>
<dbReference type="SUPFAM" id="SSF48452">
    <property type="entry name" value="TPR-like"/>
    <property type="match status" value="2"/>
</dbReference>
<dbReference type="AlphaFoldDB" id="A0A1Y2K8B0"/>
<evidence type="ECO:0000256" key="1">
    <source>
        <dbReference type="ARBA" id="ARBA00022737"/>
    </source>
</evidence>
<evidence type="ECO:0000256" key="2">
    <source>
        <dbReference type="ARBA" id="ARBA00022803"/>
    </source>
</evidence>
<dbReference type="Gene3D" id="1.25.40.10">
    <property type="entry name" value="Tetratricopeptide repeat domain"/>
    <property type="match status" value="2"/>
</dbReference>
<sequence>MDSAQSVDWHEQSWGINSRSAIQTQDYDAALANLTRKRDALRQQMGQDHPLLTPILEAMAEIQSARNEDEAALALRERLTGMVRRTLGPNHPAFALALEKQADVLWKMQRLEHAEVIYGMALAIFMKQPGPYHRSRVRLHMKVADTLIGRKQYGKAMDKLRVAMSMAENVLGGANPELSPILGRMAQALQSSGDAQAAHEVLLRAEQIAQHTPVQVKGDSPAYLISKADYQFEAQQFKAAQSLYEKALNLSSPEKTPPHITAYLQERIAATLAAQFKWRAAERVQRQATQTWVLLVGAGDPATQQAQATHADYVRVLHDLAPQQPALLKLRPTIQLTQKRLAAIGIDPGPVDGIPGPKTLQALHTFTQRMGLPPTGKLTLTSLAAPLAHLPPVGKRR</sequence>
<comment type="caution">
    <text evidence="4">The sequence shown here is derived from an EMBL/GenBank/DDBJ whole genome shotgun (WGS) entry which is preliminary data.</text>
</comment>
<proteinExistence type="predicted"/>
<evidence type="ECO:0000259" key="3">
    <source>
        <dbReference type="Pfam" id="PF01471"/>
    </source>
</evidence>
<evidence type="ECO:0000313" key="5">
    <source>
        <dbReference type="Proteomes" id="UP000194003"/>
    </source>
</evidence>